<dbReference type="RefSeq" id="WP_344707986.1">
    <property type="nucleotide sequence ID" value="NZ_BAABBQ010000001.1"/>
</dbReference>
<organism evidence="2 3">
    <name type="scientific">Sphingomonas swuensis</name>
    <dbReference type="NCBI Taxonomy" id="977800"/>
    <lineage>
        <taxon>Bacteria</taxon>
        <taxon>Pseudomonadati</taxon>
        <taxon>Pseudomonadota</taxon>
        <taxon>Alphaproteobacteria</taxon>
        <taxon>Sphingomonadales</taxon>
        <taxon>Sphingomonadaceae</taxon>
        <taxon>Sphingomonas</taxon>
    </lineage>
</organism>
<proteinExistence type="predicted"/>
<dbReference type="Pfam" id="PF20796">
    <property type="entry name" value="PDDEXK_13"/>
    <property type="match status" value="1"/>
</dbReference>
<evidence type="ECO:0000313" key="2">
    <source>
        <dbReference type="EMBL" id="GAA4025306.1"/>
    </source>
</evidence>
<reference evidence="3" key="1">
    <citation type="journal article" date="2019" name="Int. J. Syst. Evol. Microbiol.">
        <title>The Global Catalogue of Microorganisms (GCM) 10K type strain sequencing project: providing services to taxonomists for standard genome sequencing and annotation.</title>
        <authorList>
            <consortium name="The Broad Institute Genomics Platform"/>
            <consortium name="The Broad Institute Genome Sequencing Center for Infectious Disease"/>
            <person name="Wu L."/>
            <person name="Ma J."/>
        </authorList>
    </citation>
    <scope>NUCLEOTIDE SEQUENCE [LARGE SCALE GENOMIC DNA]</scope>
    <source>
        <strain evidence="3">JCM 17563</strain>
    </source>
</reference>
<keyword evidence="3" id="KW-1185">Reference proteome</keyword>
<dbReference type="Proteomes" id="UP001500235">
    <property type="component" value="Unassembled WGS sequence"/>
</dbReference>
<feature type="domain" description="PD-(D/E)XK nuclease-like" evidence="1">
    <location>
        <begin position="29"/>
        <end position="317"/>
    </location>
</feature>
<gene>
    <name evidence="2" type="ORF">GCM10022280_27720</name>
</gene>
<evidence type="ECO:0000313" key="3">
    <source>
        <dbReference type="Proteomes" id="UP001500235"/>
    </source>
</evidence>
<sequence length="354" mass="39555">MAAERDAHIHQLPLIPQSILRRFRVLEKHDTRFRSCARLLQALWRERQGLPVGVHQGRDGRNRRIGSLLGASAADAGRNFLSPAVANLVHREVAYQQRGALIERRRLYGNLLSSQPLAFNLFAPLRFNLQLAANVVRCLIPGIDVAKVLHVLFEHSPGRLDAELTGDRSSFDAAIIYERSDGQRGLIGVEMKYSESGSEGARLDLGARFNELAGRSELYRNSCSAVLRTPSLQQLSREHLLTFAAVRRGDYAEGRFLLIAPRHNHLIQQAACLYSAHLEPESSTVPFINLELERVIEALGWCGEMDYAFALHSRYLDWSKIDDLIDEALKAKSGNWALVAPTISRPLALVNKAA</sequence>
<protein>
    <recommendedName>
        <fullName evidence="1">PD-(D/E)XK nuclease-like domain-containing protein</fullName>
    </recommendedName>
</protein>
<dbReference type="EMBL" id="BAABBQ010000001">
    <property type="protein sequence ID" value="GAA4025306.1"/>
    <property type="molecule type" value="Genomic_DNA"/>
</dbReference>
<accession>A0ABP7TEZ5</accession>
<dbReference type="InterPro" id="IPR048822">
    <property type="entry name" value="PDDEXK_13"/>
</dbReference>
<name>A0ABP7TEZ5_9SPHN</name>
<evidence type="ECO:0000259" key="1">
    <source>
        <dbReference type="Pfam" id="PF20796"/>
    </source>
</evidence>
<comment type="caution">
    <text evidence="2">The sequence shown here is derived from an EMBL/GenBank/DDBJ whole genome shotgun (WGS) entry which is preliminary data.</text>
</comment>